<proteinExistence type="inferred from homology"/>
<dbReference type="Proteomes" id="UP000325577">
    <property type="component" value="Linkage Group LG18"/>
</dbReference>
<dbReference type="SUPFAM" id="SSF53756">
    <property type="entry name" value="UDP-Glycosyltransferase/glycogen phosphorylase"/>
    <property type="match status" value="1"/>
</dbReference>
<dbReference type="GO" id="GO:0080044">
    <property type="term" value="F:quercetin 7-O-glucosyltransferase activity"/>
    <property type="evidence" value="ECO:0007669"/>
    <property type="project" value="TreeGrafter"/>
</dbReference>
<dbReference type="PANTHER" id="PTHR11926:SF1392">
    <property type="entry name" value="GLYCOSYLTRANSFERASE"/>
    <property type="match status" value="1"/>
</dbReference>
<evidence type="ECO:0000256" key="1">
    <source>
        <dbReference type="ARBA" id="ARBA00009995"/>
    </source>
</evidence>
<evidence type="ECO:0008006" key="6">
    <source>
        <dbReference type="Google" id="ProtNLM"/>
    </source>
</evidence>
<evidence type="ECO:0000256" key="3">
    <source>
        <dbReference type="ARBA" id="ARBA00022679"/>
    </source>
</evidence>
<evidence type="ECO:0000313" key="5">
    <source>
        <dbReference type="Proteomes" id="UP000325577"/>
    </source>
</evidence>
<dbReference type="CDD" id="cd03784">
    <property type="entry name" value="GT1_Gtf-like"/>
    <property type="match status" value="1"/>
</dbReference>
<dbReference type="PANTHER" id="PTHR11926">
    <property type="entry name" value="GLUCOSYL/GLUCURONOSYL TRANSFERASES"/>
    <property type="match status" value="1"/>
</dbReference>
<dbReference type="InterPro" id="IPR002213">
    <property type="entry name" value="UDP_glucos_trans"/>
</dbReference>
<name>A0A5J5AV42_9ASTE</name>
<protein>
    <recommendedName>
        <fullName evidence="6">UDP-glycosyltransferases domain-containing protein</fullName>
    </recommendedName>
</protein>
<dbReference type="FunFam" id="3.40.50.2000:FF:000065">
    <property type="entry name" value="Glycosyltransferase"/>
    <property type="match status" value="1"/>
</dbReference>
<reference evidence="4 5" key="1">
    <citation type="submission" date="2019-09" db="EMBL/GenBank/DDBJ databases">
        <title>A chromosome-level genome assembly of the Chinese tupelo Nyssa sinensis.</title>
        <authorList>
            <person name="Yang X."/>
            <person name="Kang M."/>
            <person name="Yang Y."/>
            <person name="Xiong H."/>
            <person name="Wang M."/>
            <person name="Zhang Z."/>
            <person name="Wang Z."/>
            <person name="Wu H."/>
            <person name="Ma T."/>
            <person name="Liu J."/>
            <person name="Xi Z."/>
        </authorList>
    </citation>
    <scope>NUCLEOTIDE SEQUENCE [LARGE SCALE GENOMIC DNA]</scope>
    <source>
        <strain evidence="4">J267</strain>
        <tissue evidence="4">Leaf</tissue>
    </source>
</reference>
<keyword evidence="3" id="KW-0808">Transferase</keyword>
<dbReference type="GO" id="GO:0080043">
    <property type="term" value="F:quercetin 3-O-glucosyltransferase activity"/>
    <property type="evidence" value="ECO:0007669"/>
    <property type="project" value="TreeGrafter"/>
</dbReference>
<dbReference type="OrthoDB" id="5835829at2759"/>
<keyword evidence="2" id="KW-0328">Glycosyltransferase</keyword>
<dbReference type="EMBL" id="CM018041">
    <property type="protein sequence ID" value="KAA8534138.1"/>
    <property type="molecule type" value="Genomic_DNA"/>
</dbReference>
<accession>A0A5J5AV42</accession>
<organism evidence="4 5">
    <name type="scientific">Nyssa sinensis</name>
    <dbReference type="NCBI Taxonomy" id="561372"/>
    <lineage>
        <taxon>Eukaryota</taxon>
        <taxon>Viridiplantae</taxon>
        <taxon>Streptophyta</taxon>
        <taxon>Embryophyta</taxon>
        <taxon>Tracheophyta</taxon>
        <taxon>Spermatophyta</taxon>
        <taxon>Magnoliopsida</taxon>
        <taxon>eudicotyledons</taxon>
        <taxon>Gunneridae</taxon>
        <taxon>Pentapetalae</taxon>
        <taxon>asterids</taxon>
        <taxon>Cornales</taxon>
        <taxon>Nyssaceae</taxon>
        <taxon>Nyssa</taxon>
    </lineage>
</organism>
<dbReference type="AlphaFoldDB" id="A0A5J5AV42"/>
<dbReference type="Gene3D" id="3.40.50.2000">
    <property type="entry name" value="Glycogen Phosphorylase B"/>
    <property type="match status" value="2"/>
</dbReference>
<evidence type="ECO:0000313" key="4">
    <source>
        <dbReference type="EMBL" id="KAA8534138.1"/>
    </source>
</evidence>
<evidence type="ECO:0000256" key="2">
    <source>
        <dbReference type="ARBA" id="ARBA00022676"/>
    </source>
</evidence>
<keyword evidence="5" id="KW-1185">Reference proteome</keyword>
<gene>
    <name evidence="4" type="ORF">F0562_031669</name>
</gene>
<sequence>MDSEGATLAPHVLIFTVPIQGHINCNLQLAELLCHAGLDITMLVSHYIYDRLLRHSNVQSRFARYPGFCFKTISDGLPDDHPRAGPRIMEIVPALRANTGPLFREMMISSNCLSSDNRRPVTTIIADGLSFVGDFALEKGIQLIYFRTVSACSFWACFCMQELIEAGEIPLKGNGMNLPVKSVPGMESFLRRRDLPGFCRVDDLDDPRLQVVKTESRQTPRAQAVIKNTFEDLEGPILSQIRTHCPNLYSLGPLHAHLKARIPTDPTVSSYSSTSIWEEDRSCVLWLDAQPAKSVLYVSFGSVTVVTRDQLIEFWYGLVNSGQRFLWVIRPDSIVGEHQIPAELLVGDEREGVFGGLGSTGGGSVSPSCWWVFDS</sequence>
<comment type="similarity">
    <text evidence="1">Belongs to the UDP-glycosyltransferase family.</text>
</comment>